<evidence type="ECO:0000313" key="3">
    <source>
        <dbReference type="EMBL" id="MWV69938.1"/>
    </source>
</evidence>
<evidence type="ECO:0000313" key="5">
    <source>
        <dbReference type="Proteomes" id="UP000029714"/>
    </source>
</evidence>
<evidence type="ECO:0000256" key="1">
    <source>
        <dbReference type="SAM" id="MobiDB-lite"/>
    </source>
</evidence>
<dbReference type="AlphaFoldDB" id="A0A347VNJ8"/>
<feature type="transmembrane region" description="Helical" evidence="2">
    <location>
        <begin position="59"/>
        <end position="81"/>
    </location>
</feature>
<dbReference type="RefSeq" id="WP_034571716.1">
    <property type="nucleotide sequence ID" value="NZ_JRMP02000020.1"/>
</dbReference>
<keyword evidence="2" id="KW-1133">Transmembrane helix</keyword>
<keyword evidence="2" id="KW-0472">Membrane</keyword>
<comment type="caution">
    <text evidence="4">The sequence shown here is derived from an EMBL/GenBank/DDBJ whole genome shotgun (WGS) entry which is preliminary data.</text>
</comment>
<evidence type="ECO:0000256" key="2">
    <source>
        <dbReference type="SAM" id="Phobius"/>
    </source>
</evidence>
<sequence length="424" mass="49573">MESNNNFNAKNMESTSQNSKNSNIDCHDFATQSPSMTNNKDSKKLPNSITFTPQKYRNFILIILLFPLPFFAIIATLLYLYDPMQVWHKPFWREPTFFSAANNRAQAKGIIDYYDFDSLMLGSSFLFKSSEALADSLLGGKWLNISTGGLGLPEKSTILDYALRKKGLKATLISIEWFYVALGSSEKIAYLYDESAANNIKLYLNPRFVWCAITWSKSSDCIGDSKTHLNRQYARSPEPKIDALQGAKEWLKRNKNDRIMPKLLDYEKYPFVLKKREFDAAKIKRHNDYLEKYIFCLARAYPATRFYLVLPPHTRLTYRLMDEVEDFYEWGEVLKMLVLKASKLENMKVYGFDDMDFPDNLGNYHDLTHFNSWMNDYEIESIANNLHILTPQNIDKYIEITESKIRNYDMETLRKLYSETQKER</sequence>
<gene>
    <name evidence="3" type="ORF">DCO61_07980</name>
    <name evidence="4" type="ORF">LS64_010365</name>
</gene>
<keyword evidence="5" id="KW-1185">Reference proteome</keyword>
<dbReference type="STRING" id="1548018.LS64_06665"/>
<dbReference type="OrthoDB" id="5363267at2"/>
<dbReference type="Proteomes" id="UP000477070">
    <property type="component" value="Unassembled WGS sequence"/>
</dbReference>
<keyword evidence="2" id="KW-0812">Transmembrane</keyword>
<organism evidence="4 5">
    <name type="scientific">Helicobacter saguini</name>
    <dbReference type="NCBI Taxonomy" id="1548018"/>
    <lineage>
        <taxon>Bacteria</taxon>
        <taxon>Pseudomonadati</taxon>
        <taxon>Campylobacterota</taxon>
        <taxon>Epsilonproteobacteria</taxon>
        <taxon>Campylobacterales</taxon>
        <taxon>Helicobacteraceae</taxon>
        <taxon>Helicobacter</taxon>
    </lineage>
</organism>
<reference evidence="3 6" key="4">
    <citation type="submission" date="2019-12" db="EMBL/GenBank/DDBJ databases">
        <title>Multi-Generational Helicobacter saguini Isolates.</title>
        <authorList>
            <person name="Mannion A."/>
            <person name="Shen Z."/>
            <person name="Fox J.G."/>
        </authorList>
    </citation>
    <scope>NUCLEOTIDE SEQUENCE [LARGE SCALE GENOMIC DNA]</scope>
    <source>
        <strain evidence="3">16-048</strain>
        <strain evidence="6">16-048 (F4)</strain>
    </source>
</reference>
<reference evidence="4 5" key="2">
    <citation type="journal article" date="2016" name="Infect. Immun.">
        <title>Helicobacter saguini, a Novel Helicobacter Isolated from Cotton-Top Tamarins with Ulcerative Colitis, Has Proinflammatory Properties and Induces Typhlocolitis and Dysplasia in Gnotobiotic IL-10-/- Mice.</title>
        <authorList>
            <person name="Shen Z."/>
            <person name="Mannion A."/>
            <person name="Whary M.T."/>
            <person name="Muthupalani S."/>
            <person name="Sheh A."/>
            <person name="Feng Y."/>
            <person name="Gong G."/>
            <person name="Vandamme P."/>
            <person name="Holcombe H.R."/>
            <person name="Paster B.J."/>
            <person name="Fox J.G."/>
        </authorList>
    </citation>
    <scope>NUCLEOTIDE SEQUENCE [LARGE SCALE GENOMIC DNA]</scope>
    <source>
        <strain evidence="4 5">MIT 97-6194</strain>
    </source>
</reference>
<accession>A0A347VNJ8</accession>
<reference evidence="4" key="3">
    <citation type="submission" date="2018-04" db="EMBL/GenBank/DDBJ databases">
        <authorList>
            <person name="Sheh A."/>
            <person name="Shen Z."/>
            <person name="Mannion A.J."/>
            <person name="Fox J.G."/>
        </authorList>
    </citation>
    <scope>NUCLEOTIDE SEQUENCE</scope>
    <source>
        <strain evidence="4">MIT 97-6194</strain>
    </source>
</reference>
<evidence type="ECO:0000313" key="4">
    <source>
        <dbReference type="EMBL" id="TLD92386.1"/>
    </source>
</evidence>
<dbReference type="EMBL" id="QBIU01000001">
    <property type="protein sequence ID" value="MWV69938.1"/>
    <property type="molecule type" value="Genomic_DNA"/>
</dbReference>
<name>A0A347VNJ8_9HELI</name>
<evidence type="ECO:0000313" key="6">
    <source>
        <dbReference type="Proteomes" id="UP000477070"/>
    </source>
</evidence>
<feature type="region of interest" description="Disordered" evidence="1">
    <location>
        <begin position="1"/>
        <end position="44"/>
    </location>
</feature>
<protein>
    <submittedName>
        <fullName evidence="4">Uncharacterized protein</fullName>
    </submittedName>
</protein>
<reference evidence="4 5" key="1">
    <citation type="journal article" date="2014" name="Genome Announc.">
        <title>Draft genome sequences of eight enterohepatic helicobacter species isolated from both laboratory and wild rodents.</title>
        <authorList>
            <person name="Sheh A."/>
            <person name="Shen Z."/>
            <person name="Fox J.G."/>
        </authorList>
    </citation>
    <scope>NUCLEOTIDE SEQUENCE [LARGE SCALE GENOMIC DNA]</scope>
    <source>
        <strain evidence="4 5">MIT 97-6194</strain>
    </source>
</reference>
<dbReference type="EMBL" id="JRMP02000020">
    <property type="protein sequence ID" value="TLD92386.1"/>
    <property type="molecule type" value="Genomic_DNA"/>
</dbReference>
<dbReference type="Proteomes" id="UP000029714">
    <property type="component" value="Unassembled WGS sequence"/>
</dbReference>
<proteinExistence type="predicted"/>